<gene>
    <name evidence="2" type="ORF">GUJ93_ZPchr0004g39737</name>
</gene>
<evidence type="ECO:0000313" key="3">
    <source>
        <dbReference type="Proteomes" id="UP000729402"/>
    </source>
</evidence>
<organism evidence="2 3">
    <name type="scientific">Zizania palustris</name>
    <name type="common">Northern wild rice</name>
    <dbReference type="NCBI Taxonomy" id="103762"/>
    <lineage>
        <taxon>Eukaryota</taxon>
        <taxon>Viridiplantae</taxon>
        <taxon>Streptophyta</taxon>
        <taxon>Embryophyta</taxon>
        <taxon>Tracheophyta</taxon>
        <taxon>Spermatophyta</taxon>
        <taxon>Magnoliopsida</taxon>
        <taxon>Liliopsida</taxon>
        <taxon>Poales</taxon>
        <taxon>Poaceae</taxon>
        <taxon>BOP clade</taxon>
        <taxon>Oryzoideae</taxon>
        <taxon>Oryzeae</taxon>
        <taxon>Zizaniinae</taxon>
        <taxon>Zizania</taxon>
    </lineage>
</organism>
<proteinExistence type="predicted"/>
<accession>A0A8J5VYV7</accession>
<evidence type="ECO:0000256" key="1">
    <source>
        <dbReference type="SAM" id="MobiDB-lite"/>
    </source>
</evidence>
<reference evidence="2" key="2">
    <citation type="submission" date="2021-02" db="EMBL/GenBank/DDBJ databases">
        <authorList>
            <person name="Kimball J.A."/>
            <person name="Haas M.W."/>
            <person name="Macchietto M."/>
            <person name="Kono T."/>
            <person name="Duquette J."/>
            <person name="Shao M."/>
        </authorList>
    </citation>
    <scope>NUCLEOTIDE SEQUENCE</scope>
    <source>
        <tissue evidence="2">Fresh leaf tissue</tissue>
    </source>
</reference>
<dbReference type="AlphaFoldDB" id="A0A8J5VYV7"/>
<evidence type="ECO:0000313" key="2">
    <source>
        <dbReference type="EMBL" id="KAG8065059.1"/>
    </source>
</evidence>
<name>A0A8J5VYV7_ZIZPA</name>
<keyword evidence="3" id="KW-1185">Reference proteome</keyword>
<feature type="region of interest" description="Disordered" evidence="1">
    <location>
        <begin position="12"/>
        <end position="74"/>
    </location>
</feature>
<protein>
    <submittedName>
        <fullName evidence="2">Uncharacterized protein</fullName>
    </submittedName>
</protein>
<reference evidence="2" key="1">
    <citation type="journal article" date="2021" name="bioRxiv">
        <title>Whole Genome Assembly and Annotation of Northern Wild Rice, Zizania palustris L., Supports a Whole Genome Duplication in the Zizania Genus.</title>
        <authorList>
            <person name="Haas M."/>
            <person name="Kono T."/>
            <person name="Macchietto M."/>
            <person name="Millas R."/>
            <person name="McGilp L."/>
            <person name="Shao M."/>
            <person name="Duquette J."/>
            <person name="Hirsch C.N."/>
            <person name="Kimball J."/>
        </authorList>
    </citation>
    <scope>NUCLEOTIDE SEQUENCE</scope>
    <source>
        <tissue evidence="2">Fresh leaf tissue</tissue>
    </source>
</reference>
<dbReference type="Proteomes" id="UP000729402">
    <property type="component" value="Unassembled WGS sequence"/>
</dbReference>
<sequence>MGPLEWIAANSSHGIRARVSSSSPPPDPAAGEPSPRLLPPPRARSRRRAPAPTVRLPGREVAPPRACPPARARPYLRLQVRQSGRSPLLALCS</sequence>
<comment type="caution">
    <text evidence="2">The sequence shown here is derived from an EMBL/GenBank/DDBJ whole genome shotgun (WGS) entry which is preliminary data.</text>
</comment>
<dbReference type="EMBL" id="JAAALK010000285">
    <property type="protein sequence ID" value="KAG8065059.1"/>
    <property type="molecule type" value="Genomic_DNA"/>
</dbReference>